<dbReference type="AlphaFoldDB" id="A0AAP5LR67"/>
<comment type="caution">
    <text evidence="3">The sequence shown here is derived from an EMBL/GenBank/DDBJ whole genome shotgun (WGS) entry which is preliminary data.</text>
</comment>
<evidence type="ECO:0000313" key="3">
    <source>
        <dbReference type="EMBL" id="MDR6724129.1"/>
    </source>
</evidence>
<dbReference type="PROSITE" id="PS51257">
    <property type="entry name" value="PROKAR_LIPOPROTEIN"/>
    <property type="match status" value="1"/>
</dbReference>
<dbReference type="RefSeq" id="WP_056699566.1">
    <property type="nucleotide sequence ID" value="NZ_JAVDTR010000006.1"/>
</dbReference>
<protein>
    <recommendedName>
        <fullName evidence="5">Lipoprotein</fullName>
    </recommendedName>
</protein>
<dbReference type="Pfam" id="PF20316">
    <property type="entry name" value="DUF6612"/>
    <property type="match status" value="1"/>
</dbReference>
<feature type="region of interest" description="Disordered" evidence="1">
    <location>
        <begin position="26"/>
        <end position="50"/>
    </location>
</feature>
<feature type="compositionally biased region" description="Low complexity" evidence="1">
    <location>
        <begin position="33"/>
        <end position="50"/>
    </location>
</feature>
<evidence type="ECO:0000256" key="2">
    <source>
        <dbReference type="SAM" id="SignalP"/>
    </source>
</evidence>
<evidence type="ECO:0000313" key="4">
    <source>
        <dbReference type="Proteomes" id="UP001254832"/>
    </source>
</evidence>
<organism evidence="3 4">
    <name type="scientific">Paenibacillus amylolyticus</name>
    <dbReference type="NCBI Taxonomy" id="1451"/>
    <lineage>
        <taxon>Bacteria</taxon>
        <taxon>Bacillati</taxon>
        <taxon>Bacillota</taxon>
        <taxon>Bacilli</taxon>
        <taxon>Bacillales</taxon>
        <taxon>Paenibacillaceae</taxon>
        <taxon>Paenibacillus</taxon>
    </lineage>
</organism>
<accession>A0AAP5LR67</accession>
<evidence type="ECO:0000256" key="1">
    <source>
        <dbReference type="SAM" id="MobiDB-lite"/>
    </source>
</evidence>
<dbReference type="InterPro" id="IPR046720">
    <property type="entry name" value="DUF6612"/>
</dbReference>
<name>A0AAP5LR67_PAEAM</name>
<feature type="signal peptide" evidence="2">
    <location>
        <begin position="1"/>
        <end position="21"/>
    </location>
</feature>
<sequence>MKKWTTLIIGALLSISLAACGNDTDNSAATPPANNESTNEATNEGTATEQQETAAIPTLDELINKTNEATKAMKSFTTDANIDQVLKLEAGEQSQDQEVKTSLKMDIIKDPMMIYQEMKVEMAGQEAQNVKQYITSDNIYSQVGDQWVTIPEDQTKELIEQMQASMNPEAELEQFKKIAEDTKITEEGDNYVINADVSGDNVKELAKSVMEQNGSDAQTQAMLEQMNITSMKMKYMVNKETYLPAATDVTMVMEMEQNGQKVTMDMKMNSTFSNHDQVEEIKVPQEALDSAK</sequence>
<evidence type="ECO:0008006" key="5">
    <source>
        <dbReference type="Google" id="ProtNLM"/>
    </source>
</evidence>
<proteinExistence type="predicted"/>
<feature type="chain" id="PRO_5043003979" description="Lipoprotein" evidence="2">
    <location>
        <begin position="22"/>
        <end position="292"/>
    </location>
</feature>
<dbReference type="Proteomes" id="UP001254832">
    <property type="component" value="Unassembled WGS sequence"/>
</dbReference>
<dbReference type="EMBL" id="JAVDTR010000006">
    <property type="protein sequence ID" value="MDR6724129.1"/>
    <property type="molecule type" value="Genomic_DNA"/>
</dbReference>
<keyword evidence="2" id="KW-0732">Signal</keyword>
<reference evidence="3" key="1">
    <citation type="submission" date="2023-07" db="EMBL/GenBank/DDBJ databases">
        <title>Sorghum-associated microbial communities from plants grown in Nebraska, USA.</title>
        <authorList>
            <person name="Schachtman D."/>
        </authorList>
    </citation>
    <scope>NUCLEOTIDE SEQUENCE</scope>
    <source>
        <strain evidence="3">BE80</strain>
    </source>
</reference>
<gene>
    <name evidence="3" type="ORF">J2W91_002591</name>
</gene>